<keyword evidence="3 4" id="KW-0274">FAD</keyword>
<dbReference type="Pfam" id="PF05199">
    <property type="entry name" value="GMC_oxred_C"/>
    <property type="match status" value="1"/>
</dbReference>
<dbReference type="InterPro" id="IPR007867">
    <property type="entry name" value="GMC_OxRtase_C"/>
</dbReference>
<dbReference type="Pfam" id="PF00732">
    <property type="entry name" value="GMC_oxred_N"/>
    <property type="match status" value="1"/>
</dbReference>
<feature type="active site" description="Proton acceptor" evidence="2">
    <location>
        <position position="572"/>
    </location>
</feature>
<evidence type="ECO:0000259" key="7">
    <source>
        <dbReference type="PROSITE" id="PS00624"/>
    </source>
</evidence>
<evidence type="ECO:0000313" key="9">
    <source>
        <dbReference type="Proteomes" id="UP001329430"/>
    </source>
</evidence>
<dbReference type="Gene3D" id="3.50.50.60">
    <property type="entry name" value="FAD/NAD(P)-binding domain"/>
    <property type="match status" value="1"/>
</dbReference>
<dbReference type="InterPro" id="IPR036188">
    <property type="entry name" value="FAD/NAD-bd_sf"/>
</dbReference>
<feature type="binding site" evidence="3">
    <location>
        <position position="248"/>
    </location>
    <ligand>
        <name>FAD</name>
        <dbReference type="ChEBI" id="CHEBI:57692"/>
    </ligand>
</feature>
<evidence type="ECO:0000313" key="8">
    <source>
        <dbReference type="EMBL" id="KAK5638295.1"/>
    </source>
</evidence>
<accession>A0AAN7UTR8</accession>
<feature type="binding site" evidence="3">
    <location>
        <position position="112"/>
    </location>
    <ligand>
        <name>FAD</name>
        <dbReference type="ChEBI" id="CHEBI:57692"/>
    </ligand>
</feature>
<sequence length="597" mass="67196">MIFKYLLLMLVSSVAYCRDVDESDSCAFGTYDYIVVGSGSAGSVVVNRLTSDENITVLLLEAGGYPTFHSEIPFLAAAQHLTEQNWGYHMERQPNFALGLNNELMPWPRGKVLGGSSVINSMLYVRGNKEDYDRWAAGGNPGWSYDEVLPYFKKSEYASLKRMDSEYHGIHGLLNVQDVPYRTKSAKLIVNGFQDMGYRYVDYNGKDQMGVSYVQATQRDGRRCSAEKAFIRPAEFRPNLKICLHRRVSKVLLNENKEAYGVQYIDSNNTEHKVYATREVILSAGTFHSPQILMLSGIGPKDHLSDLNIPLVQNLPVGEKLFDHLAFIGLVFTVEKPIIIDFSQSMAPTSLFNFLVNGRGVLTLPLGVEAFAYYKTSAANYSENYPDIEFMFTSGSLHTDHNLFFKNTFGVTATVYEALWKDLESKYAWSISPILFHPKSHGSVKLRSKDPLDPPLLYGNYLSDPENYDLRALIDAIREVQRVTKGSRFEKLGTEQVRTPVPGCEQIPYDSDPYWECAIRHIPSTMNHQTSTCKMGPKSDTEAVVDHKLRVHGVKNLRVIDTSIIPVTLSGHTNAVAFMIGEKSADLILDDYYISRQ</sequence>
<dbReference type="AlphaFoldDB" id="A0AAN7UTR8"/>
<organism evidence="8 9">
    <name type="scientific">Pyrocoelia pectoralis</name>
    <dbReference type="NCBI Taxonomy" id="417401"/>
    <lineage>
        <taxon>Eukaryota</taxon>
        <taxon>Metazoa</taxon>
        <taxon>Ecdysozoa</taxon>
        <taxon>Arthropoda</taxon>
        <taxon>Hexapoda</taxon>
        <taxon>Insecta</taxon>
        <taxon>Pterygota</taxon>
        <taxon>Neoptera</taxon>
        <taxon>Endopterygota</taxon>
        <taxon>Coleoptera</taxon>
        <taxon>Polyphaga</taxon>
        <taxon>Elateriformia</taxon>
        <taxon>Elateroidea</taxon>
        <taxon>Lampyridae</taxon>
        <taxon>Lampyrinae</taxon>
        <taxon>Pyrocoelia</taxon>
    </lineage>
</organism>
<protein>
    <recommendedName>
        <fullName evidence="6 7">Glucose-methanol-choline oxidoreductase N-terminal domain-containing protein</fullName>
    </recommendedName>
</protein>
<comment type="cofactor">
    <cofactor evidence="3">
        <name>FAD</name>
        <dbReference type="ChEBI" id="CHEBI:57692"/>
    </cofactor>
</comment>
<dbReference type="InterPro" id="IPR000172">
    <property type="entry name" value="GMC_OxRdtase_N"/>
</dbReference>
<dbReference type="EMBL" id="JAVRBK010000010">
    <property type="protein sequence ID" value="KAK5638295.1"/>
    <property type="molecule type" value="Genomic_DNA"/>
</dbReference>
<reference evidence="8 9" key="1">
    <citation type="journal article" date="2024" name="Insects">
        <title>An Improved Chromosome-Level Genome Assembly of the Firefly Pyrocoelia pectoralis.</title>
        <authorList>
            <person name="Fu X."/>
            <person name="Meyer-Rochow V.B."/>
            <person name="Ballantyne L."/>
            <person name="Zhu X."/>
        </authorList>
    </citation>
    <scope>NUCLEOTIDE SEQUENCE [LARGE SCALE GENOMIC DNA]</scope>
    <source>
        <strain evidence="8">XCY_ONT2</strain>
    </source>
</reference>
<feature type="signal peptide" evidence="5">
    <location>
        <begin position="1"/>
        <end position="17"/>
    </location>
</feature>
<feature type="domain" description="Glucose-methanol-choline oxidoreductase N-terminal" evidence="6">
    <location>
        <begin position="110"/>
        <end position="133"/>
    </location>
</feature>
<dbReference type="SUPFAM" id="SSF54373">
    <property type="entry name" value="FAD-linked reductases, C-terminal domain"/>
    <property type="match status" value="1"/>
</dbReference>
<dbReference type="SUPFAM" id="SSF51905">
    <property type="entry name" value="FAD/NAD(P)-binding domain"/>
    <property type="match status" value="1"/>
</dbReference>
<evidence type="ECO:0000256" key="4">
    <source>
        <dbReference type="RuleBase" id="RU003968"/>
    </source>
</evidence>
<dbReference type="Proteomes" id="UP001329430">
    <property type="component" value="Chromosome 10"/>
</dbReference>
<name>A0AAN7UTR8_9COLE</name>
<evidence type="ECO:0000259" key="6">
    <source>
        <dbReference type="PROSITE" id="PS00623"/>
    </source>
</evidence>
<keyword evidence="9" id="KW-1185">Reference proteome</keyword>
<evidence type="ECO:0000256" key="2">
    <source>
        <dbReference type="PIRSR" id="PIRSR000137-1"/>
    </source>
</evidence>
<keyword evidence="4" id="KW-0285">Flavoprotein</keyword>
<dbReference type="GO" id="GO:0016614">
    <property type="term" value="F:oxidoreductase activity, acting on CH-OH group of donors"/>
    <property type="evidence" value="ECO:0007669"/>
    <property type="project" value="InterPro"/>
</dbReference>
<evidence type="ECO:0000256" key="1">
    <source>
        <dbReference type="ARBA" id="ARBA00010790"/>
    </source>
</evidence>
<dbReference type="Gene3D" id="3.30.560.10">
    <property type="entry name" value="Glucose Oxidase, domain 3"/>
    <property type="match status" value="1"/>
</dbReference>
<dbReference type="PROSITE" id="PS00624">
    <property type="entry name" value="GMC_OXRED_2"/>
    <property type="match status" value="1"/>
</dbReference>
<comment type="caution">
    <text evidence="8">The sequence shown here is derived from an EMBL/GenBank/DDBJ whole genome shotgun (WGS) entry which is preliminary data.</text>
</comment>
<proteinExistence type="inferred from homology"/>
<gene>
    <name evidence="8" type="ORF">RI129_012590</name>
</gene>
<comment type="similarity">
    <text evidence="1 4">Belongs to the GMC oxidoreductase family.</text>
</comment>
<dbReference type="PANTHER" id="PTHR11552:SF208">
    <property type="entry name" value="RE36204P-RELATED"/>
    <property type="match status" value="1"/>
</dbReference>
<dbReference type="GO" id="GO:0050660">
    <property type="term" value="F:flavin adenine dinucleotide binding"/>
    <property type="evidence" value="ECO:0007669"/>
    <property type="project" value="InterPro"/>
</dbReference>
<keyword evidence="5" id="KW-0732">Signal</keyword>
<dbReference type="PANTHER" id="PTHR11552">
    <property type="entry name" value="GLUCOSE-METHANOL-CHOLINE GMC OXIDOREDUCTASE"/>
    <property type="match status" value="1"/>
</dbReference>
<feature type="chain" id="PRO_5042878798" description="Glucose-methanol-choline oxidoreductase N-terminal domain-containing protein" evidence="5">
    <location>
        <begin position="18"/>
        <end position="597"/>
    </location>
</feature>
<dbReference type="PIRSF" id="PIRSF000137">
    <property type="entry name" value="Alcohol_oxidase"/>
    <property type="match status" value="1"/>
</dbReference>
<feature type="active site" description="Proton donor" evidence="2">
    <location>
        <position position="528"/>
    </location>
</feature>
<evidence type="ECO:0000256" key="5">
    <source>
        <dbReference type="SAM" id="SignalP"/>
    </source>
</evidence>
<feature type="domain" description="Glucose-methanol-choline oxidoreductase N-terminal" evidence="7">
    <location>
        <begin position="285"/>
        <end position="299"/>
    </location>
</feature>
<evidence type="ECO:0000256" key="3">
    <source>
        <dbReference type="PIRSR" id="PIRSR000137-2"/>
    </source>
</evidence>
<dbReference type="PROSITE" id="PS00623">
    <property type="entry name" value="GMC_OXRED_1"/>
    <property type="match status" value="1"/>
</dbReference>
<dbReference type="InterPro" id="IPR012132">
    <property type="entry name" value="GMC_OxRdtase"/>
</dbReference>